<gene>
    <name evidence="2" type="ORF">ACHHYP_13523</name>
</gene>
<accession>A0A1V9YFA7</accession>
<organism evidence="2 3">
    <name type="scientific">Achlya hypogyna</name>
    <name type="common">Oomycete</name>
    <name type="synonym">Protoachlya hypogyna</name>
    <dbReference type="NCBI Taxonomy" id="1202772"/>
    <lineage>
        <taxon>Eukaryota</taxon>
        <taxon>Sar</taxon>
        <taxon>Stramenopiles</taxon>
        <taxon>Oomycota</taxon>
        <taxon>Saprolegniomycetes</taxon>
        <taxon>Saprolegniales</taxon>
        <taxon>Achlyaceae</taxon>
        <taxon>Achlya</taxon>
    </lineage>
</organism>
<evidence type="ECO:0000313" key="2">
    <source>
        <dbReference type="EMBL" id="OQR84327.1"/>
    </source>
</evidence>
<evidence type="ECO:0000259" key="1">
    <source>
        <dbReference type="Pfam" id="PF03184"/>
    </source>
</evidence>
<dbReference type="PANTHER" id="PTHR19303:SF74">
    <property type="entry name" value="POGO TRANSPOSABLE ELEMENT WITH KRAB DOMAIN"/>
    <property type="match status" value="1"/>
</dbReference>
<dbReference type="Pfam" id="PF03184">
    <property type="entry name" value="DDE_1"/>
    <property type="match status" value="1"/>
</dbReference>
<keyword evidence="3" id="KW-1185">Reference proteome</keyword>
<evidence type="ECO:0000313" key="3">
    <source>
        <dbReference type="Proteomes" id="UP000243579"/>
    </source>
</evidence>
<dbReference type="OrthoDB" id="78733at2759"/>
<dbReference type="EMBL" id="JNBR01001907">
    <property type="protein sequence ID" value="OQR84327.1"/>
    <property type="molecule type" value="Genomic_DNA"/>
</dbReference>
<dbReference type="GO" id="GO:0005634">
    <property type="term" value="C:nucleus"/>
    <property type="evidence" value="ECO:0007669"/>
    <property type="project" value="TreeGrafter"/>
</dbReference>
<dbReference type="STRING" id="1202772.A0A1V9YFA7"/>
<dbReference type="InterPro" id="IPR050863">
    <property type="entry name" value="CenT-Element_Derived"/>
</dbReference>
<dbReference type="GO" id="GO:0003677">
    <property type="term" value="F:DNA binding"/>
    <property type="evidence" value="ECO:0007669"/>
    <property type="project" value="TreeGrafter"/>
</dbReference>
<sequence length="394" mass="43700">MGVAHQRDSHPVDRSDIIAKAQQVCVAMGIEPIKDGWFRCFSDRYPDLVDRLSQTISRVRNEANEAGLEDLYHRIAKVVIEGNYDASRIFNMDETAFANRQKTKRVISLRGSKSVHNMSITSNFHLTLVVCCSANGFVIPPLLILPGQRIDGPTADACIVEGAQLTTNASGFMTGDIFVKWVAMFAASVPDEDPRPLLLVCDGYDRTRLPSGQFDLVQPLDVSVFAPFKRTLRKEMRKYMLDTHSFNVTKPAALEIVSKAWPSIQGKNSVAGFKSCGLYPPSLPAILSRLKRFRDGGARVADRTAAWAKEKEHVHAEILVLPPTAAQASRKRKTIDVDGRLMTPAMVDEELSVTTPKKKRAKKVPQEAPPEASLEALQWALEMPCDDTMQVVEL</sequence>
<reference evidence="2 3" key="1">
    <citation type="journal article" date="2014" name="Genome Biol. Evol.">
        <title>The secreted proteins of Achlya hypogyna and Thraustotheca clavata identify the ancestral oomycete secretome and reveal gene acquisitions by horizontal gene transfer.</title>
        <authorList>
            <person name="Misner I."/>
            <person name="Blouin N."/>
            <person name="Leonard G."/>
            <person name="Richards T.A."/>
            <person name="Lane C.E."/>
        </authorList>
    </citation>
    <scope>NUCLEOTIDE SEQUENCE [LARGE SCALE GENOMIC DNA]</scope>
    <source>
        <strain evidence="2 3">ATCC 48635</strain>
    </source>
</reference>
<dbReference type="InterPro" id="IPR004875">
    <property type="entry name" value="DDE_SF_endonuclease_dom"/>
</dbReference>
<comment type="caution">
    <text evidence="2">The sequence shown here is derived from an EMBL/GenBank/DDBJ whole genome shotgun (WGS) entry which is preliminary data.</text>
</comment>
<dbReference type="Proteomes" id="UP000243579">
    <property type="component" value="Unassembled WGS sequence"/>
</dbReference>
<feature type="domain" description="DDE-1" evidence="1">
    <location>
        <begin position="126"/>
        <end position="272"/>
    </location>
</feature>
<proteinExistence type="predicted"/>
<dbReference type="PANTHER" id="PTHR19303">
    <property type="entry name" value="TRANSPOSON"/>
    <property type="match status" value="1"/>
</dbReference>
<name>A0A1V9YFA7_ACHHY</name>
<protein>
    <recommendedName>
        <fullName evidence="1">DDE-1 domain-containing protein</fullName>
    </recommendedName>
</protein>
<dbReference type="AlphaFoldDB" id="A0A1V9YFA7"/>